<evidence type="ECO:0000313" key="1">
    <source>
        <dbReference type="EMBL" id="KAJ8319816.1"/>
    </source>
</evidence>
<protein>
    <submittedName>
        <fullName evidence="1">Uncharacterized protein</fullName>
    </submittedName>
</protein>
<comment type="caution">
    <text evidence="1">The sequence shown here is derived from an EMBL/GenBank/DDBJ whole genome shotgun (WGS) entry which is preliminary data.</text>
</comment>
<dbReference type="Proteomes" id="UP001217089">
    <property type="component" value="Unassembled WGS sequence"/>
</dbReference>
<sequence length="126" mass="14444">MNKLKSYSVCSGNPDGENHNLIPIGAGLSDNKSQIWLIGKETSAQKGNWYYSSMIRSIRSSYLVFGNRWFPCSKYRDNLIRRKQRMDEKKSSPAPNYVNSSQKYVSHFNMDRSGLIEKVKQQSTGI</sequence>
<dbReference type="EMBL" id="JARBDR010000141">
    <property type="protein sequence ID" value="KAJ8319816.1"/>
    <property type="molecule type" value="Genomic_DNA"/>
</dbReference>
<proteinExistence type="predicted"/>
<accession>A0ABQ9FSU1</accession>
<keyword evidence="2" id="KW-1185">Reference proteome</keyword>
<organism evidence="1 2">
    <name type="scientific">Tegillarca granosa</name>
    <name type="common">Malaysian cockle</name>
    <name type="synonym">Anadara granosa</name>
    <dbReference type="NCBI Taxonomy" id="220873"/>
    <lineage>
        <taxon>Eukaryota</taxon>
        <taxon>Metazoa</taxon>
        <taxon>Spiralia</taxon>
        <taxon>Lophotrochozoa</taxon>
        <taxon>Mollusca</taxon>
        <taxon>Bivalvia</taxon>
        <taxon>Autobranchia</taxon>
        <taxon>Pteriomorphia</taxon>
        <taxon>Arcoida</taxon>
        <taxon>Arcoidea</taxon>
        <taxon>Arcidae</taxon>
        <taxon>Tegillarca</taxon>
    </lineage>
</organism>
<reference evidence="1 2" key="1">
    <citation type="submission" date="2022-12" db="EMBL/GenBank/DDBJ databases">
        <title>Chromosome-level genome of Tegillarca granosa.</title>
        <authorList>
            <person name="Kim J."/>
        </authorList>
    </citation>
    <scope>NUCLEOTIDE SEQUENCE [LARGE SCALE GENOMIC DNA]</scope>
    <source>
        <strain evidence="1">Teg-2019</strain>
        <tissue evidence="1">Adductor muscle</tissue>
    </source>
</reference>
<evidence type="ECO:0000313" key="2">
    <source>
        <dbReference type="Proteomes" id="UP001217089"/>
    </source>
</evidence>
<gene>
    <name evidence="1" type="ORF">KUTeg_001403</name>
</gene>
<name>A0ABQ9FSU1_TEGGR</name>